<keyword evidence="4 6" id="KW-0547">Nucleotide-binding</keyword>
<comment type="pathway">
    <text evidence="2 6">Metabolic intermediate biosynthesis; 5-phospho-alpha-D-ribose 1-diphosphate biosynthesis; 5-phospho-alpha-D-ribose 1-diphosphate from D-ribose 5-phosphate (route II): step 3/3.</text>
</comment>
<dbReference type="GO" id="GO:0005524">
    <property type="term" value="F:ATP binding"/>
    <property type="evidence" value="ECO:0007669"/>
    <property type="project" value="UniProtKB-KW"/>
</dbReference>
<dbReference type="NCBIfam" id="TIGR02322">
    <property type="entry name" value="phosphon_PhnN"/>
    <property type="match status" value="1"/>
</dbReference>
<feature type="binding site" evidence="6">
    <location>
        <begin position="10"/>
        <end position="17"/>
    </location>
    <ligand>
        <name>ATP</name>
        <dbReference type="ChEBI" id="CHEBI:30616"/>
    </ligand>
</feature>
<dbReference type="AlphaFoldDB" id="A0A8J3EAT9"/>
<organism evidence="7 8">
    <name type="scientific">Caldovatus sediminis</name>
    <dbReference type="NCBI Taxonomy" id="2041189"/>
    <lineage>
        <taxon>Bacteria</taxon>
        <taxon>Pseudomonadati</taxon>
        <taxon>Pseudomonadota</taxon>
        <taxon>Alphaproteobacteria</taxon>
        <taxon>Acetobacterales</taxon>
        <taxon>Roseomonadaceae</taxon>
        <taxon>Caldovatus</taxon>
    </lineage>
</organism>
<reference evidence="7 8" key="1">
    <citation type="journal article" date="2014" name="Int. J. Syst. Evol. Microbiol.">
        <title>Complete genome sequence of Corynebacterium casei LMG S-19264T (=DSM 44701T), isolated from a smear-ripened cheese.</title>
        <authorList>
            <consortium name="US DOE Joint Genome Institute (JGI-PGF)"/>
            <person name="Walter F."/>
            <person name="Albersmeier A."/>
            <person name="Kalinowski J."/>
            <person name="Ruckert C."/>
        </authorList>
    </citation>
    <scope>NUCLEOTIDE SEQUENCE [LARGE SCALE GENOMIC DNA]</scope>
    <source>
        <strain evidence="7 8">CGMCC 1.16330</strain>
    </source>
</reference>
<keyword evidence="3 6" id="KW-0808">Transferase</keyword>
<comment type="function">
    <text evidence="6">Catalyzes the phosphorylation of ribose 1,5-bisphosphate to 5-phospho-D-ribosyl alpha-1-diphosphate (PRPP).</text>
</comment>
<evidence type="ECO:0000256" key="5">
    <source>
        <dbReference type="ARBA" id="ARBA00022840"/>
    </source>
</evidence>
<dbReference type="InterPro" id="IPR027417">
    <property type="entry name" value="P-loop_NTPase"/>
</dbReference>
<evidence type="ECO:0000256" key="2">
    <source>
        <dbReference type="ARBA" id="ARBA00005069"/>
    </source>
</evidence>
<evidence type="ECO:0000256" key="1">
    <source>
        <dbReference type="ARBA" id="ARBA00000373"/>
    </source>
</evidence>
<evidence type="ECO:0000313" key="7">
    <source>
        <dbReference type="EMBL" id="GGG19426.1"/>
    </source>
</evidence>
<evidence type="ECO:0000256" key="3">
    <source>
        <dbReference type="ARBA" id="ARBA00022679"/>
    </source>
</evidence>
<dbReference type="SUPFAM" id="SSF52540">
    <property type="entry name" value="P-loop containing nucleoside triphosphate hydrolases"/>
    <property type="match status" value="1"/>
</dbReference>
<evidence type="ECO:0000313" key="8">
    <source>
        <dbReference type="Proteomes" id="UP000597507"/>
    </source>
</evidence>
<keyword evidence="5 6" id="KW-0067">ATP-binding</keyword>
<protein>
    <recommendedName>
        <fullName evidence="6">Ribose 1,5-bisphosphate phosphokinase PhnN</fullName>
        <ecNumber evidence="6">2.7.4.23</ecNumber>
    </recommendedName>
    <alternativeName>
        <fullName evidence="6">Ribose 1,5-bisphosphokinase</fullName>
    </alternativeName>
</protein>
<dbReference type="Proteomes" id="UP000597507">
    <property type="component" value="Unassembled WGS sequence"/>
</dbReference>
<keyword evidence="8" id="KW-1185">Reference proteome</keyword>
<dbReference type="GO" id="GO:0006015">
    <property type="term" value="P:5-phosphoribose 1-diphosphate biosynthetic process"/>
    <property type="evidence" value="ECO:0007669"/>
    <property type="project" value="UniProtKB-UniRule"/>
</dbReference>
<gene>
    <name evidence="6 7" type="primary">phnN</name>
    <name evidence="7" type="ORF">GCM10010964_04580</name>
</gene>
<comment type="caution">
    <text evidence="7">The sequence shown here is derived from an EMBL/GenBank/DDBJ whole genome shotgun (WGS) entry which is preliminary data.</text>
</comment>
<dbReference type="EC" id="2.7.4.23" evidence="6"/>
<dbReference type="GO" id="GO:0019634">
    <property type="term" value="P:organic phosphonate metabolic process"/>
    <property type="evidence" value="ECO:0007669"/>
    <property type="project" value="UniProtKB-UniRule"/>
</dbReference>
<evidence type="ECO:0000256" key="6">
    <source>
        <dbReference type="HAMAP-Rule" id="MF_00836"/>
    </source>
</evidence>
<proteinExistence type="inferred from homology"/>
<dbReference type="InterPro" id="IPR012699">
    <property type="entry name" value="PhnN"/>
</dbReference>
<accession>A0A8J3EAT9</accession>
<name>A0A8J3EAT9_9PROT</name>
<comment type="similarity">
    <text evidence="6">Belongs to the ribose 1,5-bisphosphokinase family.</text>
</comment>
<dbReference type="HAMAP" id="MF_00836">
    <property type="entry name" value="PhnN"/>
    <property type="match status" value="1"/>
</dbReference>
<dbReference type="UniPathway" id="UPA00087">
    <property type="reaction ID" value="UER00175"/>
</dbReference>
<sequence>MPGGFVLVVGPSGAGKDTLIRLARQALAGDARFVFARRVVTRESSAAEEHDSLGPAEFAAAEAAGGFCLSWRAHGLSYGIPAAVAAAVRRGAVAVCNVSRGVVGVARARLPAVSVVQVTAPPLVLAARLAGRVRASDGDLAARLRRAVPLEGPAPDVTIRNDGTPEAAAAILLAHLRARADAASEAMPA</sequence>
<dbReference type="EMBL" id="BMKS01000001">
    <property type="protein sequence ID" value="GGG19426.1"/>
    <property type="molecule type" value="Genomic_DNA"/>
</dbReference>
<dbReference type="RefSeq" id="WP_188897995.1">
    <property type="nucleotide sequence ID" value="NZ_BMKS01000001.1"/>
</dbReference>
<dbReference type="Gene3D" id="3.40.50.300">
    <property type="entry name" value="P-loop containing nucleotide triphosphate hydrolases"/>
    <property type="match status" value="1"/>
</dbReference>
<comment type="catalytic activity">
    <reaction evidence="1 6">
        <text>alpha-D-ribose 1,5-bisphosphate + ATP = 5-phospho-alpha-D-ribose 1-diphosphate + ADP</text>
        <dbReference type="Rhea" id="RHEA:20109"/>
        <dbReference type="ChEBI" id="CHEBI:30616"/>
        <dbReference type="ChEBI" id="CHEBI:58017"/>
        <dbReference type="ChEBI" id="CHEBI:68688"/>
        <dbReference type="ChEBI" id="CHEBI:456216"/>
        <dbReference type="EC" id="2.7.4.23"/>
    </reaction>
</comment>
<dbReference type="GO" id="GO:0033863">
    <property type="term" value="F:ribose 1,5-bisphosphate phosphokinase activity"/>
    <property type="evidence" value="ECO:0007669"/>
    <property type="project" value="UniProtKB-UniRule"/>
</dbReference>
<evidence type="ECO:0000256" key="4">
    <source>
        <dbReference type="ARBA" id="ARBA00022741"/>
    </source>
</evidence>